<dbReference type="CDD" id="cd17482">
    <property type="entry name" value="MFS_YxiO_like"/>
    <property type="match status" value="1"/>
</dbReference>
<dbReference type="Gene3D" id="1.20.1250.20">
    <property type="entry name" value="MFS general substrate transporter like domains"/>
    <property type="match status" value="1"/>
</dbReference>
<feature type="transmembrane region" description="Helical" evidence="6">
    <location>
        <begin position="88"/>
        <end position="107"/>
    </location>
</feature>
<evidence type="ECO:0000256" key="3">
    <source>
        <dbReference type="ARBA" id="ARBA00022692"/>
    </source>
</evidence>
<feature type="transmembrane region" description="Helical" evidence="6">
    <location>
        <begin position="367"/>
        <end position="390"/>
    </location>
</feature>
<dbReference type="GO" id="GO:0005886">
    <property type="term" value="C:plasma membrane"/>
    <property type="evidence" value="ECO:0007669"/>
    <property type="project" value="UniProtKB-SubCell"/>
</dbReference>
<dbReference type="InterPro" id="IPR050495">
    <property type="entry name" value="ATG22/LtaA_families"/>
</dbReference>
<evidence type="ECO:0000256" key="4">
    <source>
        <dbReference type="ARBA" id="ARBA00022989"/>
    </source>
</evidence>
<dbReference type="InterPro" id="IPR020846">
    <property type="entry name" value="MFS_dom"/>
</dbReference>
<evidence type="ECO:0000256" key="6">
    <source>
        <dbReference type="SAM" id="Phobius"/>
    </source>
</evidence>
<reference evidence="8 9" key="1">
    <citation type="journal article" date="2017" name="Int. J. Syst. Evol. Microbiol.">
        <title>Jeotgalibaca porci sp. nov. and Jeotgalibaca arthritidis sp. nov., isolated from pigs, and emended description of the genus Jeotgalibaca.</title>
        <authorList>
            <person name="Zamora L."/>
            <person name="Perez-Sancho M."/>
            <person name="Dominguez L."/>
            <person name="Fernandez-Garayzabal J.F."/>
            <person name="Vela A.I."/>
        </authorList>
    </citation>
    <scope>NUCLEOTIDE SEQUENCE [LARGE SCALE GENOMIC DNA]</scope>
    <source>
        <strain evidence="8 9">CECT 9157</strain>
    </source>
</reference>
<dbReference type="Proteomes" id="UP000501451">
    <property type="component" value="Chromosome"/>
</dbReference>
<dbReference type="EMBL" id="CP049740">
    <property type="protein sequence ID" value="QII82834.1"/>
    <property type="molecule type" value="Genomic_DNA"/>
</dbReference>
<evidence type="ECO:0000259" key="7">
    <source>
        <dbReference type="PROSITE" id="PS50850"/>
    </source>
</evidence>
<gene>
    <name evidence="8" type="ORF">G7057_10535</name>
</gene>
<feature type="transmembrane region" description="Helical" evidence="6">
    <location>
        <begin position="23"/>
        <end position="41"/>
    </location>
</feature>
<evidence type="ECO:0000313" key="9">
    <source>
        <dbReference type="Proteomes" id="UP000501451"/>
    </source>
</evidence>
<accession>A0A6G7KC29</accession>
<keyword evidence="9" id="KW-1185">Reference proteome</keyword>
<dbReference type="PANTHER" id="PTHR23519:SF1">
    <property type="entry name" value="AUTOPHAGY-RELATED PROTEIN 22"/>
    <property type="match status" value="1"/>
</dbReference>
<feature type="transmembrane region" description="Helical" evidence="6">
    <location>
        <begin position="184"/>
        <end position="205"/>
    </location>
</feature>
<evidence type="ECO:0000256" key="2">
    <source>
        <dbReference type="ARBA" id="ARBA00022448"/>
    </source>
</evidence>
<dbReference type="PROSITE" id="PS50850">
    <property type="entry name" value="MFS"/>
    <property type="match status" value="1"/>
</dbReference>
<evidence type="ECO:0000256" key="1">
    <source>
        <dbReference type="ARBA" id="ARBA00004651"/>
    </source>
</evidence>
<name>A0A6G7KC29_9LACT</name>
<feature type="transmembrane region" description="Helical" evidence="6">
    <location>
        <begin position="277"/>
        <end position="298"/>
    </location>
</feature>
<feature type="transmembrane region" description="Helical" evidence="6">
    <location>
        <begin position="242"/>
        <end position="265"/>
    </location>
</feature>
<keyword evidence="3 6" id="KW-0812">Transmembrane</keyword>
<feature type="domain" description="Major facilitator superfamily (MFS) profile" evidence="7">
    <location>
        <begin position="240"/>
        <end position="422"/>
    </location>
</feature>
<evidence type="ECO:0000313" key="8">
    <source>
        <dbReference type="EMBL" id="QII82834.1"/>
    </source>
</evidence>
<feature type="transmembrane region" description="Helical" evidence="6">
    <location>
        <begin position="155"/>
        <end position="178"/>
    </location>
</feature>
<evidence type="ECO:0000256" key="5">
    <source>
        <dbReference type="ARBA" id="ARBA00023136"/>
    </source>
</evidence>
<dbReference type="InterPro" id="IPR024671">
    <property type="entry name" value="Atg22-like"/>
</dbReference>
<dbReference type="KEGG" id="jar:G7057_10535"/>
<dbReference type="InterPro" id="IPR036259">
    <property type="entry name" value="MFS_trans_sf"/>
</dbReference>
<feature type="transmembrane region" description="Helical" evidence="6">
    <location>
        <begin position="328"/>
        <end position="347"/>
    </location>
</feature>
<feature type="transmembrane region" description="Helical" evidence="6">
    <location>
        <begin position="61"/>
        <end position="81"/>
    </location>
</feature>
<dbReference type="Pfam" id="PF11700">
    <property type="entry name" value="ATG22"/>
    <property type="match status" value="2"/>
</dbReference>
<dbReference type="GO" id="GO:0022857">
    <property type="term" value="F:transmembrane transporter activity"/>
    <property type="evidence" value="ECO:0007669"/>
    <property type="project" value="InterPro"/>
</dbReference>
<protein>
    <submittedName>
        <fullName evidence="8">MFS transporter</fullName>
    </submittedName>
</protein>
<comment type="subcellular location">
    <subcellularLocation>
        <location evidence="1">Cell membrane</location>
        <topology evidence="1">Multi-pass membrane protein</topology>
    </subcellularLocation>
</comment>
<keyword evidence="2" id="KW-0813">Transport</keyword>
<proteinExistence type="predicted"/>
<feature type="transmembrane region" description="Helical" evidence="6">
    <location>
        <begin position="113"/>
        <end position="134"/>
    </location>
</feature>
<keyword evidence="5 6" id="KW-0472">Membrane</keyword>
<keyword evidence="4 6" id="KW-1133">Transmembrane helix</keyword>
<dbReference type="RefSeq" id="WP_076766224.1">
    <property type="nucleotide sequence ID" value="NZ_CP049740.1"/>
</dbReference>
<organism evidence="8 9">
    <name type="scientific">Jeotgalibaca arthritidis</name>
    <dbReference type="NCBI Taxonomy" id="1868794"/>
    <lineage>
        <taxon>Bacteria</taxon>
        <taxon>Bacillati</taxon>
        <taxon>Bacillota</taxon>
        <taxon>Bacilli</taxon>
        <taxon>Lactobacillales</taxon>
        <taxon>Carnobacteriaceae</taxon>
        <taxon>Jeotgalibaca</taxon>
    </lineage>
</organism>
<dbReference type="AlphaFoldDB" id="A0A6G7KC29"/>
<dbReference type="PANTHER" id="PTHR23519">
    <property type="entry name" value="AUTOPHAGY-RELATED PROTEIN 22"/>
    <property type="match status" value="1"/>
</dbReference>
<sequence>MKQKSANKFRYTKEERSWIMQDWANSAYSIMITTAVFPLFFKAVASSGGLSDATSTAYWGYANAIGTLIVSVLAPILGALADYKNQRMPMFTFFTLSGIIATLAFSFAPEGSWLYLFIFYVISAIGFSGANIFYDGSIIDVTTNDRMDRVSSAGFGWGYIGSSIPFVIFIIFQLTGILPISQTLLVKLGFVMTAIWWFVFTIPYWRHVEQKSYIPRETQLIKNSFKRLWGTLKGIKAYKQAFLFLIAYFFYIDGVGTIFKMATAIGSDIGLSSNDLIVVMLVVQFVAFPFSILYGVLAKRFGAKNMIFVGIVTYTFICIYALQLDSLTAFIILGLLVGTAQGGVQSLSRSLFGQLIPKERANEFFGFYNIFGKFAAVVGPFLVGIIAQLTGNSLDGVFALIILFIIGGILLMFVKIPQENSI</sequence>
<feature type="transmembrane region" description="Helical" evidence="6">
    <location>
        <begin position="396"/>
        <end position="414"/>
    </location>
</feature>
<dbReference type="SUPFAM" id="SSF103473">
    <property type="entry name" value="MFS general substrate transporter"/>
    <property type="match status" value="1"/>
</dbReference>
<feature type="transmembrane region" description="Helical" evidence="6">
    <location>
        <begin position="305"/>
        <end position="322"/>
    </location>
</feature>